<comment type="caution">
    <text evidence="1">The sequence shown here is derived from an EMBL/GenBank/DDBJ whole genome shotgun (WGS) entry which is preliminary data.</text>
</comment>
<organism evidence="1 2">
    <name type="scientific">Prymnesium parvum</name>
    <name type="common">Toxic golden alga</name>
    <dbReference type="NCBI Taxonomy" id="97485"/>
    <lineage>
        <taxon>Eukaryota</taxon>
        <taxon>Haptista</taxon>
        <taxon>Haptophyta</taxon>
        <taxon>Prymnesiophyceae</taxon>
        <taxon>Prymnesiales</taxon>
        <taxon>Prymnesiaceae</taxon>
        <taxon>Prymnesium</taxon>
    </lineage>
</organism>
<protein>
    <submittedName>
        <fullName evidence="1">Uncharacterized protein</fullName>
    </submittedName>
</protein>
<proteinExistence type="predicted"/>
<accession>A0AB34IMK2</accession>
<dbReference type="EMBL" id="JBGBPQ010000022">
    <property type="protein sequence ID" value="KAL1503160.1"/>
    <property type="molecule type" value="Genomic_DNA"/>
</dbReference>
<sequence length="212" mass="23020">MVRCPPPLAYRSATPFSTRKAPVDWSPPPATLTTVLYPTQASPETSGFNAGDADHSSVVDAGRDVNWGGEENEVTVDVLRARAHALLVTADCSAFDPLVDAVPNALLERANQAVWSLSSSDLRGWSKQRLVALLIASISGGRLPSWDDAERPGQRIQEFIGRYRQRHMKLGFGAHSPPLSRRGPRCTFGCFHDGSHHACGSYAAGRCWLGRV</sequence>
<dbReference type="AlphaFoldDB" id="A0AB34IMK2"/>
<gene>
    <name evidence="1" type="ORF">AB1Y20_011219</name>
</gene>
<evidence type="ECO:0000313" key="1">
    <source>
        <dbReference type="EMBL" id="KAL1503160.1"/>
    </source>
</evidence>
<evidence type="ECO:0000313" key="2">
    <source>
        <dbReference type="Proteomes" id="UP001515480"/>
    </source>
</evidence>
<reference evidence="1 2" key="1">
    <citation type="journal article" date="2024" name="Science">
        <title>Giant polyketide synthase enzymes in the biosynthesis of giant marine polyether toxins.</title>
        <authorList>
            <person name="Fallon T.R."/>
            <person name="Shende V.V."/>
            <person name="Wierzbicki I.H."/>
            <person name="Pendleton A.L."/>
            <person name="Watervoot N.F."/>
            <person name="Auber R.P."/>
            <person name="Gonzalez D.J."/>
            <person name="Wisecaver J.H."/>
            <person name="Moore B.S."/>
        </authorList>
    </citation>
    <scope>NUCLEOTIDE SEQUENCE [LARGE SCALE GENOMIC DNA]</scope>
    <source>
        <strain evidence="1 2">12B1</strain>
    </source>
</reference>
<dbReference type="Proteomes" id="UP001515480">
    <property type="component" value="Unassembled WGS sequence"/>
</dbReference>
<keyword evidence="2" id="KW-1185">Reference proteome</keyword>
<name>A0AB34IMK2_PRYPA</name>